<accession>A0A5E4MHG2</accession>
<dbReference type="AlphaFoldDB" id="A0A5E4MHG2"/>
<dbReference type="InterPro" id="IPR011990">
    <property type="entry name" value="TPR-like_helical_dom_sf"/>
</dbReference>
<dbReference type="Gene3D" id="1.25.40.10">
    <property type="entry name" value="Tetratricopeptide repeat domain"/>
    <property type="match status" value="1"/>
</dbReference>
<keyword evidence="2 4" id="KW-0802">TPR repeat</keyword>
<evidence type="ECO:0000256" key="2">
    <source>
        <dbReference type="ARBA" id="ARBA00022803"/>
    </source>
</evidence>
<dbReference type="InterPro" id="IPR044059">
    <property type="entry name" value="Csn1/TTC4_wheel"/>
</dbReference>
<dbReference type="SMART" id="SM00028">
    <property type="entry name" value="TPR"/>
    <property type="match status" value="2"/>
</dbReference>
<dbReference type="OrthoDB" id="420195at2759"/>
<evidence type="ECO:0000259" key="5">
    <source>
        <dbReference type="Pfam" id="PF18972"/>
    </source>
</evidence>
<organism evidence="6 7">
    <name type="scientific">Cinara cedri</name>
    <dbReference type="NCBI Taxonomy" id="506608"/>
    <lineage>
        <taxon>Eukaryota</taxon>
        <taxon>Metazoa</taxon>
        <taxon>Ecdysozoa</taxon>
        <taxon>Arthropoda</taxon>
        <taxon>Hexapoda</taxon>
        <taxon>Insecta</taxon>
        <taxon>Pterygota</taxon>
        <taxon>Neoptera</taxon>
        <taxon>Paraneoptera</taxon>
        <taxon>Hemiptera</taxon>
        <taxon>Sternorrhyncha</taxon>
        <taxon>Aphidomorpha</taxon>
        <taxon>Aphidoidea</taxon>
        <taxon>Aphididae</taxon>
        <taxon>Lachninae</taxon>
        <taxon>Cinara</taxon>
    </lineage>
</organism>
<evidence type="ECO:0000313" key="6">
    <source>
        <dbReference type="EMBL" id="VVC30874.1"/>
    </source>
</evidence>
<feature type="domain" description="Cns1/TTC4 wheel" evidence="5">
    <location>
        <begin position="219"/>
        <end position="319"/>
    </location>
</feature>
<dbReference type="PROSITE" id="PS50005">
    <property type="entry name" value="TPR"/>
    <property type="match status" value="1"/>
</dbReference>
<dbReference type="GO" id="GO:0005829">
    <property type="term" value="C:cytosol"/>
    <property type="evidence" value="ECO:0007669"/>
    <property type="project" value="TreeGrafter"/>
</dbReference>
<protein>
    <submittedName>
        <fullName evidence="6">Tetratricopeptide repeat,Tetratricopeptide repeat-containing domain,Tetratricopeptide-like helical</fullName>
    </submittedName>
</protein>
<proteinExistence type="inferred from homology"/>
<evidence type="ECO:0000313" key="7">
    <source>
        <dbReference type="Proteomes" id="UP000325440"/>
    </source>
</evidence>
<reference evidence="6 7" key="1">
    <citation type="submission" date="2019-08" db="EMBL/GenBank/DDBJ databases">
        <authorList>
            <person name="Alioto T."/>
            <person name="Alioto T."/>
            <person name="Gomez Garrido J."/>
        </authorList>
    </citation>
    <scope>NUCLEOTIDE SEQUENCE [LARGE SCALE GENOMIC DNA]</scope>
</reference>
<dbReference type="GO" id="GO:0051879">
    <property type="term" value="F:Hsp90 protein binding"/>
    <property type="evidence" value="ECO:0007669"/>
    <property type="project" value="InterPro"/>
</dbReference>
<dbReference type="GO" id="GO:0030544">
    <property type="term" value="F:Hsp70 protein binding"/>
    <property type="evidence" value="ECO:0007669"/>
    <property type="project" value="TreeGrafter"/>
</dbReference>
<keyword evidence="1" id="KW-0677">Repeat</keyword>
<keyword evidence="7" id="KW-1185">Reference proteome</keyword>
<feature type="repeat" description="TPR" evidence="4">
    <location>
        <begin position="54"/>
        <end position="87"/>
    </location>
</feature>
<dbReference type="PANTHER" id="PTHR46035:SF1">
    <property type="entry name" value="TETRATRICOPEPTIDE REPEAT PROTEIN 4"/>
    <property type="match status" value="1"/>
</dbReference>
<sequence>MIDNQYFRKLCTSRVHRSTETNNDYYTHLVNRIIKERSTYSQFYRDINISEKLANKYNEKGILYFKRCKHKRAIICFQKGLMLDFKNNQLRASLWNNLSAVNYLLQNYKSSLATAERALKLMPGFETAILTGINSCILRKEFNKSSYYCDIYLGNLSEAEKIKMEKSLVMNIEEQRILKEIHKRKLRVVGQKVGYKIGNINMFDTDDPDLIPRVRLTENQRLVWSILFYLPEPNTTIIVPNCHEDTTFHNMLVDIFNERAPWDDEGRYTADTLNIYNKIPVDTTTSVLKKIHPENTLSNVLTFFRCPIENGLPTFTILISGGNYENENFMDIVE</sequence>
<evidence type="ECO:0000256" key="3">
    <source>
        <dbReference type="ARBA" id="ARBA00023602"/>
    </source>
</evidence>
<dbReference type="InterPro" id="IPR019734">
    <property type="entry name" value="TPR_rpt"/>
</dbReference>
<dbReference type="Pfam" id="PF18972">
    <property type="entry name" value="Wheel"/>
    <property type="match status" value="1"/>
</dbReference>
<comment type="similarity">
    <text evidence="3">Belongs to the TTC4 family.</text>
</comment>
<name>A0A5E4MHG2_9HEMI</name>
<dbReference type="GO" id="GO:0005634">
    <property type="term" value="C:nucleus"/>
    <property type="evidence" value="ECO:0007669"/>
    <property type="project" value="TreeGrafter"/>
</dbReference>
<evidence type="ECO:0000256" key="4">
    <source>
        <dbReference type="PROSITE-ProRule" id="PRU00339"/>
    </source>
</evidence>
<evidence type="ECO:0000256" key="1">
    <source>
        <dbReference type="ARBA" id="ARBA00022737"/>
    </source>
</evidence>
<dbReference type="SUPFAM" id="SSF48452">
    <property type="entry name" value="TPR-like"/>
    <property type="match status" value="1"/>
</dbReference>
<dbReference type="EMBL" id="CABPRJ010000546">
    <property type="protein sequence ID" value="VVC30874.1"/>
    <property type="molecule type" value="Genomic_DNA"/>
</dbReference>
<dbReference type="PANTHER" id="PTHR46035">
    <property type="entry name" value="TETRATRICOPEPTIDE REPEAT PROTEIN 4"/>
    <property type="match status" value="1"/>
</dbReference>
<dbReference type="GO" id="GO:0006457">
    <property type="term" value="P:protein folding"/>
    <property type="evidence" value="ECO:0007669"/>
    <property type="project" value="TreeGrafter"/>
</dbReference>
<gene>
    <name evidence="6" type="ORF">CINCED_3A000818</name>
</gene>
<dbReference type="Proteomes" id="UP000325440">
    <property type="component" value="Unassembled WGS sequence"/>
</dbReference>